<organism evidence="2 3">
    <name type="scientific">Microvirga guangxiensis</name>
    <dbReference type="NCBI Taxonomy" id="549386"/>
    <lineage>
        <taxon>Bacteria</taxon>
        <taxon>Pseudomonadati</taxon>
        <taxon>Pseudomonadota</taxon>
        <taxon>Alphaproteobacteria</taxon>
        <taxon>Hyphomicrobiales</taxon>
        <taxon>Methylobacteriaceae</taxon>
        <taxon>Microvirga</taxon>
    </lineage>
</organism>
<keyword evidence="1" id="KW-0732">Signal</keyword>
<dbReference type="EMBL" id="FMVJ01000003">
    <property type="protein sequence ID" value="SCY27066.1"/>
    <property type="molecule type" value="Genomic_DNA"/>
</dbReference>
<dbReference type="AlphaFoldDB" id="A0A1G5EJC9"/>
<keyword evidence="3" id="KW-1185">Reference proteome</keyword>
<dbReference type="Proteomes" id="UP000199569">
    <property type="component" value="Unassembled WGS sequence"/>
</dbReference>
<feature type="signal peptide" evidence="1">
    <location>
        <begin position="1"/>
        <end position="24"/>
    </location>
</feature>
<gene>
    <name evidence="2" type="ORF">SAMN02927923_01012</name>
</gene>
<proteinExistence type="predicted"/>
<sequence length="237" mass="25777">MSLQLWKIAGFSLCVLGLSPSALALEDGAMADMQVWRVEDVAARRARMPAASYSLNRTQTWANGLAASRFSTFTPFDSAKSVGAKMQPFQDWNFMVGTELTRNSGENRFLSSKAMWETSWSRDMHTLGGLEIGLSTMGSVDNAQADYFQSLSGNLHVPLGLPLNAWDMKLRVSPNMNVDVSNGTLSSSLMSELLGQTVLSSDSEFQSVLNVSVGYSLAPDTRPAGLARVELRISPKL</sequence>
<evidence type="ECO:0000313" key="2">
    <source>
        <dbReference type="EMBL" id="SCY27066.1"/>
    </source>
</evidence>
<evidence type="ECO:0000256" key="1">
    <source>
        <dbReference type="SAM" id="SignalP"/>
    </source>
</evidence>
<feature type="chain" id="PRO_5011706311" evidence="1">
    <location>
        <begin position="25"/>
        <end position="237"/>
    </location>
</feature>
<name>A0A1G5EJC9_9HYPH</name>
<evidence type="ECO:0000313" key="3">
    <source>
        <dbReference type="Proteomes" id="UP000199569"/>
    </source>
</evidence>
<accession>A0A1G5EJC9</accession>
<reference evidence="3" key="1">
    <citation type="submission" date="2016-10" db="EMBL/GenBank/DDBJ databases">
        <authorList>
            <person name="Varghese N."/>
            <person name="Submissions S."/>
        </authorList>
    </citation>
    <scope>NUCLEOTIDE SEQUENCE [LARGE SCALE GENOMIC DNA]</scope>
    <source>
        <strain evidence="3">CGMCC 1.7666</strain>
    </source>
</reference>
<protein>
    <submittedName>
        <fullName evidence="2">Uncharacterized protein</fullName>
    </submittedName>
</protein>